<evidence type="ECO:0008006" key="4">
    <source>
        <dbReference type="Google" id="ProtNLM"/>
    </source>
</evidence>
<accession>A0A7W6H2T1</accession>
<feature type="signal peptide" evidence="1">
    <location>
        <begin position="1"/>
        <end position="21"/>
    </location>
</feature>
<keyword evidence="1" id="KW-0732">Signal</keyword>
<feature type="chain" id="PRO_5030947701" description="Secreted protein" evidence="1">
    <location>
        <begin position="22"/>
        <end position="115"/>
    </location>
</feature>
<organism evidence="2 3">
    <name type="scientific">Sulfitobacter undariae</name>
    <dbReference type="NCBI Taxonomy" id="1563671"/>
    <lineage>
        <taxon>Bacteria</taxon>
        <taxon>Pseudomonadati</taxon>
        <taxon>Pseudomonadota</taxon>
        <taxon>Alphaproteobacteria</taxon>
        <taxon>Rhodobacterales</taxon>
        <taxon>Roseobacteraceae</taxon>
        <taxon>Sulfitobacter</taxon>
    </lineage>
</organism>
<proteinExistence type="predicted"/>
<evidence type="ECO:0000313" key="3">
    <source>
        <dbReference type="Proteomes" id="UP000530268"/>
    </source>
</evidence>
<dbReference type="EMBL" id="JACIEI010000029">
    <property type="protein sequence ID" value="MBB3996123.1"/>
    <property type="molecule type" value="Genomic_DNA"/>
</dbReference>
<comment type="caution">
    <text evidence="2">The sequence shown here is derived from an EMBL/GenBank/DDBJ whole genome shotgun (WGS) entry which is preliminary data.</text>
</comment>
<name>A0A7W6H2T1_9RHOB</name>
<feature type="non-terminal residue" evidence="2">
    <location>
        <position position="115"/>
    </location>
</feature>
<reference evidence="2 3" key="1">
    <citation type="submission" date="2020-08" db="EMBL/GenBank/DDBJ databases">
        <title>Genomic Encyclopedia of Type Strains, Phase IV (KMG-IV): sequencing the most valuable type-strain genomes for metagenomic binning, comparative biology and taxonomic classification.</title>
        <authorList>
            <person name="Goeker M."/>
        </authorList>
    </citation>
    <scope>NUCLEOTIDE SEQUENCE [LARGE SCALE GENOMIC DNA]</scope>
    <source>
        <strain evidence="2 3">DSM 102234</strain>
    </source>
</reference>
<gene>
    <name evidence="2" type="ORF">GGR95_003791</name>
</gene>
<sequence length="115" mass="12307">MKKMAFASIVMVIAYSFPAIAAQDFLPENTDSKTTLSQQLRSFSDRGNFKTAAMCLSAGEELNGSSKTCFYNCPTGRKSISVSGVYPNKGTKCDIGLSLISDAHDCLPAGFKMAC</sequence>
<dbReference type="AlphaFoldDB" id="A0A7W6H2T1"/>
<evidence type="ECO:0000313" key="2">
    <source>
        <dbReference type="EMBL" id="MBB3996123.1"/>
    </source>
</evidence>
<dbReference type="RefSeq" id="WP_184568353.1">
    <property type="nucleotide sequence ID" value="NZ_JACIEI010000029.1"/>
</dbReference>
<evidence type="ECO:0000256" key="1">
    <source>
        <dbReference type="SAM" id="SignalP"/>
    </source>
</evidence>
<dbReference type="Proteomes" id="UP000530268">
    <property type="component" value="Unassembled WGS sequence"/>
</dbReference>
<protein>
    <recommendedName>
        <fullName evidence="4">Secreted protein</fullName>
    </recommendedName>
</protein>
<keyword evidence="3" id="KW-1185">Reference proteome</keyword>